<dbReference type="EMBL" id="CP110615">
    <property type="protein sequence ID" value="UZJ24357.1"/>
    <property type="molecule type" value="Genomic_DNA"/>
</dbReference>
<dbReference type="Proteomes" id="UP001164965">
    <property type="component" value="Chromosome"/>
</dbReference>
<keyword evidence="2" id="KW-0732">Signal</keyword>
<organism evidence="4 5">
    <name type="scientific">Rhodococcus antarcticus</name>
    <dbReference type="NCBI Taxonomy" id="2987751"/>
    <lineage>
        <taxon>Bacteria</taxon>
        <taxon>Bacillati</taxon>
        <taxon>Actinomycetota</taxon>
        <taxon>Actinomycetes</taxon>
        <taxon>Mycobacteriales</taxon>
        <taxon>Nocardiaceae</taxon>
        <taxon>Rhodococcus</taxon>
    </lineage>
</organism>
<dbReference type="InterPro" id="IPR055706">
    <property type="entry name" value="Slg1/2_DUF7282"/>
</dbReference>
<dbReference type="PROSITE" id="PS51257">
    <property type="entry name" value="PROKAR_LIPOPROTEIN"/>
    <property type="match status" value="1"/>
</dbReference>
<keyword evidence="5" id="KW-1185">Reference proteome</keyword>
<evidence type="ECO:0000313" key="5">
    <source>
        <dbReference type="Proteomes" id="UP001164965"/>
    </source>
</evidence>
<sequence>MTLRHALVLVPAAACVLLASACSSDPGPASTAPAGSAASIGPSGPTVSGTDADAVQLVDQTGDGTTVTVAGVGAAEAGWIAVVDPSGAVVGSAAVPAGESRDVVVTLDPPLTATQGITAQLHRDVGDAAFDASTDPYVTGGDGGLVGADARYTVG</sequence>
<name>A0ABY6NY95_9NOCA</name>
<feature type="compositionally biased region" description="Low complexity" evidence="1">
    <location>
        <begin position="27"/>
        <end position="45"/>
    </location>
</feature>
<feature type="domain" description="DUF7282" evidence="3">
    <location>
        <begin position="55"/>
        <end position="150"/>
    </location>
</feature>
<evidence type="ECO:0000259" key="3">
    <source>
        <dbReference type="Pfam" id="PF23951"/>
    </source>
</evidence>
<evidence type="ECO:0000256" key="1">
    <source>
        <dbReference type="SAM" id="MobiDB-lite"/>
    </source>
</evidence>
<dbReference type="RefSeq" id="WP_265382464.1">
    <property type="nucleotide sequence ID" value="NZ_CP110615.1"/>
</dbReference>
<feature type="chain" id="PRO_5046447509" description="DUF7282 domain-containing protein" evidence="2">
    <location>
        <begin position="22"/>
        <end position="155"/>
    </location>
</feature>
<accession>A0ABY6NY95</accession>
<gene>
    <name evidence="4" type="ORF">RHODO2019_14555</name>
</gene>
<protein>
    <recommendedName>
        <fullName evidence="3">DUF7282 domain-containing protein</fullName>
    </recommendedName>
</protein>
<feature type="signal peptide" evidence="2">
    <location>
        <begin position="1"/>
        <end position="21"/>
    </location>
</feature>
<evidence type="ECO:0000256" key="2">
    <source>
        <dbReference type="SAM" id="SignalP"/>
    </source>
</evidence>
<dbReference type="Pfam" id="PF23951">
    <property type="entry name" value="DUF7282"/>
    <property type="match status" value="1"/>
</dbReference>
<reference evidence="4" key="1">
    <citation type="submission" date="2022-10" db="EMBL/GenBank/DDBJ databases">
        <title>Rhodococcus sp.75.</title>
        <authorList>
            <person name="Sun M."/>
        </authorList>
    </citation>
    <scope>NUCLEOTIDE SEQUENCE</scope>
    <source>
        <strain evidence="4">75</strain>
    </source>
</reference>
<feature type="region of interest" description="Disordered" evidence="1">
    <location>
        <begin position="27"/>
        <end position="49"/>
    </location>
</feature>
<evidence type="ECO:0000313" key="4">
    <source>
        <dbReference type="EMBL" id="UZJ24357.1"/>
    </source>
</evidence>
<proteinExistence type="predicted"/>